<sequence>MHLEFLVEEFSTQECLNQILPKILFENVTYKIHAFRGKSDLIKKLPERLKGYQCWIPDDYRIIILVDRDNEDCQMLKEKLENIAQQTGLITKTISEDKKTFQVLNRIAIEELEAWFFGDIQAIVSAYPKVSTNVGQQAKYRKPDEITGGTWENLEKILQKAGYHRGGLEKVKAAREISQFMTPAHNCSPSFQIFYQGLLAMIS</sequence>
<dbReference type="Pfam" id="PF14103">
    <property type="entry name" value="DUF4276"/>
    <property type="match status" value="1"/>
</dbReference>
<name>A0A0A1VYW4_MICAE</name>
<protein>
    <recommendedName>
        <fullName evidence="3">DUF4276 family protein</fullName>
    </recommendedName>
</protein>
<dbReference type="Proteomes" id="UP000030321">
    <property type="component" value="Unassembled WGS sequence"/>
</dbReference>
<evidence type="ECO:0008006" key="3">
    <source>
        <dbReference type="Google" id="ProtNLM"/>
    </source>
</evidence>
<dbReference type="InterPro" id="IPR025455">
    <property type="entry name" value="DUF4276"/>
</dbReference>
<organism evidence="1 2">
    <name type="scientific">Microcystis aeruginosa NIES-44</name>
    <dbReference type="NCBI Taxonomy" id="449439"/>
    <lineage>
        <taxon>Bacteria</taxon>
        <taxon>Bacillati</taxon>
        <taxon>Cyanobacteriota</taxon>
        <taxon>Cyanophyceae</taxon>
        <taxon>Oscillatoriophycideae</taxon>
        <taxon>Chroococcales</taxon>
        <taxon>Microcystaceae</taxon>
        <taxon>Microcystis</taxon>
    </lineage>
</organism>
<proteinExistence type="predicted"/>
<gene>
    <name evidence="1" type="ORF">N44_03842</name>
</gene>
<evidence type="ECO:0000313" key="2">
    <source>
        <dbReference type="Proteomes" id="UP000030321"/>
    </source>
</evidence>
<comment type="caution">
    <text evidence="1">The sequence shown here is derived from an EMBL/GenBank/DDBJ whole genome shotgun (WGS) entry which is preliminary data.</text>
</comment>
<evidence type="ECO:0000313" key="1">
    <source>
        <dbReference type="EMBL" id="GAL94987.1"/>
    </source>
</evidence>
<dbReference type="RefSeq" id="WP_002799501.1">
    <property type="nucleotide sequence ID" value="NZ_BBPA01000066.1"/>
</dbReference>
<dbReference type="AlphaFoldDB" id="A0A0A1VYW4"/>
<reference evidence="2" key="1">
    <citation type="journal article" date="2015" name="Genome">
        <title>Whole Genome Sequence of the Non-Microcystin-Producing Microcystis aeruginosa Strain NIES-44.</title>
        <authorList>
            <person name="Okano K."/>
            <person name="Miyata N."/>
            <person name="Ozaki Y."/>
        </authorList>
    </citation>
    <scope>NUCLEOTIDE SEQUENCE [LARGE SCALE GENOMIC DNA]</scope>
    <source>
        <strain evidence="2">NIES-44</strain>
    </source>
</reference>
<accession>A0A0A1VYW4</accession>
<dbReference type="EMBL" id="BBPA01000066">
    <property type="protein sequence ID" value="GAL94987.1"/>
    <property type="molecule type" value="Genomic_DNA"/>
</dbReference>